<keyword evidence="3" id="KW-1185">Reference proteome</keyword>
<accession>A0A7M7K067</accession>
<proteinExistence type="predicted"/>
<organism evidence="2 3">
    <name type="scientific">Varroa destructor</name>
    <name type="common">Honeybee mite</name>
    <dbReference type="NCBI Taxonomy" id="109461"/>
    <lineage>
        <taxon>Eukaryota</taxon>
        <taxon>Metazoa</taxon>
        <taxon>Ecdysozoa</taxon>
        <taxon>Arthropoda</taxon>
        <taxon>Chelicerata</taxon>
        <taxon>Arachnida</taxon>
        <taxon>Acari</taxon>
        <taxon>Parasitiformes</taxon>
        <taxon>Mesostigmata</taxon>
        <taxon>Gamasina</taxon>
        <taxon>Dermanyssoidea</taxon>
        <taxon>Varroidae</taxon>
        <taxon>Varroa</taxon>
    </lineage>
</organism>
<name>A0A7M7K067_VARDE</name>
<evidence type="ECO:0000313" key="3">
    <source>
        <dbReference type="Proteomes" id="UP000594260"/>
    </source>
</evidence>
<protein>
    <submittedName>
        <fullName evidence="2">Uncharacterized protein</fullName>
    </submittedName>
</protein>
<dbReference type="InParanoid" id="A0A7M7K067"/>
<evidence type="ECO:0000313" key="2">
    <source>
        <dbReference type="EnsemblMetazoa" id="XP_022659766"/>
    </source>
</evidence>
<dbReference type="OrthoDB" id="10379640at2759"/>
<feature type="chain" id="PRO_5029657390" evidence="1">
    <location>
        <begin position="22"/>
        <end position="191"/>
    </location>
</feature>
<dbReference type="EnsemblMetazoa" id="XM_022804031">
    <property type="protein sequence ID" value="XP_022659766"/>
    <property type="gene ID" value="LOC111249755"/>
</dbReference>
<feature type="signal peptide" evidence="1">
    <location>
        <begin position="1"/>
        <end position="21"/>
    </location>
</feature>
<evidence type="ECO:0000256" key="1">
    <source>
        <dbReference type="SAM" id="SignalP"/>
    </source>
</evidence>
<dbReference type="RefSeq" id="XP_022659766.1">
    <property type="nucleotide sequence ID" value="XM_022804031.1"/>
</dbReference>
<sequence>MFPKGLILFVFAGFVLNLSNSKLIHDVIKVCDGVFILPEKIEKELVQPYVLNPISEAPGNYWLMSPNHDDSIPYFAITKMTLNGQSFLVFVRLTDMIIEQAKINFGQIQLDSLTMFNFVLALSKKCIRSGEIPSLAMDKNFIVADTRHLKAIRDGKVLESLNARAMLVPKDLLDGAPEPMDTLLVLYEFNN</sequence>
<dbReference type="Proteomes" id="UP000594260">
    <property type="component" value="Unplaced"/>
</dbReference>
<reference evidence="2" key="1">
    <citation type="submission" date="2021-01" db="UniProtKB">
        <authorList>
            <consortium name="EnsemblMetazoa"/>
        </authorList>
    </citation>
    <scope>IDENTIFICATION</scope>
</reference>
<dbReference type="AlphaFoldDB" id="A0A7M7K067"/>
<dbReference type="GeneID" id="111249755"/>
<keyword evidence="1" id="KW-0732">Signal</keyword>
<dbReference type="KEGG" id="vde:111249755"/>